<protein>
    <submittedName>
        <fullName evidence="1">Uncharacterized protein</fullName>
    </submittedName>
</protein>
<dbReference type="Proteomes" id="UP001331761">
    <property type="component" value="Unassembled WGS sequence"/>
</dbReference>
<organism evidence="1 2">
    <name type="scientific">Trichostrongylus colubriformis</name>
    <name type="common">Black scour worm</name>
    <dbReference type="NCBI Taxonomy" id="6319"/>
    <lineage>
        <taxon>Eukaryota</taxon>
        <taxon>Metazoa</taxon>
        <taxon>Ecdysozoa</taxon>
        <taxon>Nematoda</taxon>
        <taxon>Chromadorea</taxon>
        <taxon>Rhabditida</taxon>
        <taxon>Rhabditina</taxon>
        <taxon>Rhabditomorpha</taxon>
        <taxon>Strongyloidea</taxon>
        <taxon>Trichostrongylidae</taxon>
        <taxon>Trichostrongylus</taxon>
    </lineage>
</organism>
<feature type="non-terminal residue" evidence="1">
    <location>
        <position position="1"/>
    </location>
</feature>
<name>A0AAN8IL72_TRICO</name>
<evidence type="ECO:0000313" key="1">
    <source>
        <dbReference type="EMBL" id="KAK5973412.1"/>
    </source>
</evidence>
<comment type="caution">
    <text evidence="1">The sequence shown here is derived from an EMBL/GenBank/DDBJ whole genome shotgun (WGS) entry which is preliminary data.</text>
</comment>
<evidence type="ECO:0000313" key="2">
    <source>
        <dbReference type="Proteomes" id="UP001331761"/>
    </source>
</evidence>
<reference evidence="1 2" key="1">
    <citation type="submission" date="2019-10" db="EMBL/GenBank/DDBJ databases">
        <title>Assembly and Annotation for the nematode Trichostrongylus colubriformis.</title>
        <authorList>
            <person name="Martin J."/>
        </authorList>
    </citation>
    <scope>NUCLEOTIDE SEQUENCE [LARGE SCALE GENOMIC DNA]</scope>
    <source>
        <strain evidence="1">G859</strain>
        <tissue evidence="1">Whole worm</tissue>
    </source>
</reference>
<dbReference type="AlphaFoldDB" id="A0AAN8IL72"/>
<dbReference type="EMBL" id="WIXE01015528">
    <property type="protein sequence ID" value="KAK5973412.1"/>
    <property type="molecule type" value="Genomic_DNA"/>
</dbReference>
<gene>
    <name evidence="1" type="ORF">GCK32_019141</name>
</gene>
<accession>A0AAN8IL72</accession>
<sequence length="40" mass="4567">NFGITTLHALNTIRFYPVHSLAAQKRVLHAYKIGKLSMKK</sequence>
<proteinExistence type="predicted"/>
<keyword evidence="2" id="KW-1185">Reference proteome</keyword>